<evidence type="ECO:0000256" key="5">
    <source>
        <dbReference type="PROSITE-ProRule" id="PRU01026"/>
    </source>
</evidence>
<dbReference type="InterPro" id="IPR029063">
    <property type="entry name" value="SAM-dependent_MTases_sf"/>
</dbReference>
<dbReference type="Proteomes" id="UP000231198">
    <property type="component" value="Unassembled WGS sequence"/>
</dbReference>
<comment type="caution">
    <text evidence="5">Lacks conserved residue(s) required for the propagation of feature annotation.</text>
</comment>
<evidence type="ECO:0000256" key="1">
    <source>
        <dbReference type="ARBA" id="ARBA00022603"/>
    </source>
</evidence>
<reference evidence="7" key="1">
    <citation type="submission" date="2017-09" db="EMBL/GenBank/DDBJ databases">
        <title>Depth-based differentiation of microbial function through sediment-hosted aquifers and enrichment of novel symbionts in the deep terrestrial subsurface.</title>
        <authorList>
            <person name="Probst A.J."/>
            <person name="Ladd B."/>
            <person name="Jarett J.K."/>
            <person name="Geller-Mcgrath D.E."/>
            <person name="Sieber C.M.K."/>
            <person name="Emerson J.B."/>
            <person name="Anantharaman K."/>
            <person name="Thomas B.C."/>
            <person name="Malmstrom R."/>
            <person name="Stieglmeier M."/>
            <person name="Klingl A."/>
            <person name="Woyke T."/>
            <person name="Ryan C.M."/>
            <person name="Banfield J.F."/>
        </authorList>
    </citation>
    <scope>NUCLEOTIDE SEQUENCE [LARGE SCALE GENOMIC DNA]</scope>
</reference>
<dbReference type="Pfam" id="PF00398">
    <property type="entry name" value="RrnaAD"/>
    <property type="match status" value="1"/>
</dbReference>
<evidence type="ECO:0000256" key="3">
    <source>
        <dbReference type="ARBA" id="ARBA00022691"/>
    </source>
</evidence>
<comment type="caution">
    <text evidence="6">The sequence shown here is derived from an EMBL/GenBank/DDBJ whole genome shotgun (WGS) entry which is preliminary data.</text>
</comment>
<dbReference type="InterPro" id="IPR023165">
    <property type="entry name" value="rRNA_Ade_diMease-like_C"/>
</dbReference>
<dbReference type="EMBL" id="PEZG01000015">
    <property type="protein sequence ID" value="PIS16017.1"/>
    <property type="molecule type" value="Genomic_DNA"/>
</dbReference>
<keyword evidence="4 5" id="KW-0694">RNA-binding</keyword>
<keyword evidence="2 5" id="KW-0808">Transferase</keyword>
<proteinExistence type="inferred from homology"/>
<evidence type="ECO:0000313" key="7">
    <source>
        <dbReference type="Proteomes" id="UP000231198"/>
    </source>
</evidence>
<dbReference type="PROSITE" id="PS51689">
    <property type="entry name" value="SAM_RNA_A_N6_MT"/>
    <property type="match status" value="1"/>
</dbReference>
<name>A0A2H0WTR8_9BACT</name>
<dbReference type="InterPro" id="IPR001737">
    <property type="entry name" value="KsgA/Erm"/>
</dbReference>
<dbReference type="GO" id="GO:0000179">
    <property type="term" value="F:rRNA (adenine-N6,N6-)-dimethyltransferase activity"/>
    <property type="evidence" value="ECO:0007669"/>
    <property type="project" value="UniProtKB-UniRule"/>
</dbReference>
<dbReference type="Gene3D" id="1.10.8.100">
    <property type="entry name" value="Ribosomal RNA adenine dimethylase-like, domain 2"/>
    <property type="match status" value="1"/>
</dbReference>
<dbReference type="GO" id="GO:0003723">
    <property type="term" value="F:RNA binding"/>
    <property type="evidence" value="ECO:0007669"/>
    <property type="project" value="UniProtKB-UniRule"/>
</dbReference>
<accession>A0A2H0WTR8</accession>
<protein>
    <submittedName>
        <fullName evidence="6">16S rRNA (Adenine(1518)-N(6)/adenine(1519)-N(6))-dimethyltransferase RsmA</fullName>
    </submittedName>
</protein>
<feature type="non-terminal residue" evidence="6">
    <location>
        <position position="1"/>
    </location>
</feature>
<evidence type="ECO:0000256" key="2">
    <source>
        <dbReference type="ARBA" id="ARBA00022679"/>
    </source>
</evidence>
<keyword evidence="1 5" id="KW-0489">Methyltransferase</keyword>
<comment type="similarity">
    <text evidence="5">Belongs to the class I-like SAM-binding methyltransferase superfamily. rRNA adenine N(6)-methyltransferase family.</text>
</comment>
<evidence type="ECO:0000256" key="4">
    <source>
        <dbReference type="ARBA" id="ARBA00022884"/>
    </source>
</evidence>
<gene>
    <name evidence="6" type="ORF">COT62_00585</name>
</gene>
<dbReference type="SUPFAM" id="SSF53335">
    <property type="entry name" value="S-adenosyl-L-methionine-dependent methyltransferases"/>
    <property type="match status" value="1"/>
</dbReference>
<organism evidence="6 7">
    <name type="scientific">Candidatus Roizmanbacteria bacterium CG09_land_8_20_14_0_10_41_9</name>
    <dbReference type="NCBI Taxonomy" id="1974850"/>
    <lineage>
        <taxon>Bacteria</taxon>
        <taxon>Candidatus Roizmaniibacteriota</taxon>
    </lineage>
</organism>
<dbReference type="AlphaFoldDB" id="A0A2H0WTR8"/>
<keyword evidence="3 5" id="KW-0949">S-adenosyl-L-methionine</keyword>
<evidence type="ECO:0000313" key="6">
    <source>
        <dbReference type="EMBL" id="PIS16017.1"/>
    </source>
</evidence>
<sequence length="90" mass="10326">PPPKVASAVLRLKPSAMENVDAKAYYRLIKILFKQPRKTILNNLEVGSRRTRGEIEEKLKNLGINPTHRPQDLKIDEIKSLSTEIYSQKE</sequence>